<keyword evidence="4" id="KW-1185">Reference proteome</keyword>
<evidence type="ECO:0000313" key="3">
    <source>
        <dbReference type="EMBL" id="CAL4803861.1"/>
    </source>
</evidence>
<dbReference type="OrthoDB" id="482879at2759"/>
<comment type="caution">
    <text evidence="2">The sequence shown here is derived from an EMBL/GenBank/DDBJ whole genome shotgun (WGS) entry which is preliminary data.</text>
</comment>
<dbReference type="EMBL" id="CAMXCT020006590">
    <property type="protein sequence ID" value="CAL1169924.1"/>
    <property type="molecule type" value="Genomic_DNA"/>
</dbReference>
<evidence type="ECO:0000313" key="4">
    <source>
        <dbReference type="Proteomes" id="UP001152797"/>
    </source>
</evidence>
<dbReference type="AlphaFoldDB" id="A0A9P1DVM5"/>
<evidence type="ECO:0000256" key="1">
    <source>
        <dbReference type="SAM" id="MobiDB-lite"/>
    </source>
</evidence>
<dbReference type="PANTHER" id="PTHR46880:SF5">
    <property type="entry name" value="DUF4371 DOMAIN-CONTAINING PROTEIN"/>
    <property type="match status" value="1"/>
</dbReference>
<evidence type="ECO:0000313" key="2">
    <source>
        <dbReference type="EMBL" id="CAI4016549.1"/>
    </source>
</evidence>
<dbReference type="PANTHER" id="PTHR46880">
    <property type="entry name" value="RAS-ASSOCIATING DOMAIN-CONTAINING PROTEIN"/>
    <property type="match status" value="1"/>
</dbReference>
<sequence length="890" mass="98684">MTANATEFMRMSAYDLMQEAKKRNILHTGSRGVLAVRLTLFEDPGILAACPALMARVAAQTSLELPKPPPVTAEHGVQAGESWVQGVEEVPEAEAMCTPEKQKPVASPSSSSPPSQSSGSRRYQLREDLQKASPDGSGQAEATFCDVCEPARAGFLRFKIENGKQLLGCWVCMAYEKKGHKLRGRQSLGRYQLLISNKNNHSKELLDQHVRQPAGDHSLALQCLRQEYGGESEEAPAVKKRRTVSLSPFEDHAIFLAYTCLRLGLTEKDFHTMSQTAYSLGAQISEAHWSSRFYKEVTTAAATNLWERLVAKVKGSDVLSICADEEPESAYWEVRLLHQKSHDGLCEQTLKSFCQSALTPEELSSRLIAFCADGATVCGTQRGGKPLAAPCAGPRGNLAESLLRFKRGFSTESLFTVWCSSHRCELVAKRIEDHPAAFPLLRIVRRLCAHISSSTTAQGHMAALHKLLEDGSSPHKLSYAPQRFISHAQPARVLIDSFECIASYLHELAGKDGEQGAWARAMNADVKEMRSWLLVSIIADLLLILRRLNLRTQRSDVRVLQVDPLLDACREEIEDYMKPGTGGLARGLKEVFQPHSSAAGAESKVMSFCKRVHVKTLGVRILSCTFKFGRQGEYALRITYQTLDECVEAAREIKEIIFQDLESRFAHTGVAKFFYVLSPSYEDLPEQPFDRAMHGLAKHFDMDAGVLAEEFRHVLRLKTAHLAQHPQKKTLPPHSFWPSLLLQIRSTTPCCYRVIAACIILSYQNTDVERDLALLKRAHERSQGQCGDETTDHRARIRIEGPACSKDRNGRVDEFLQSVAEEWGSAKRRQANPCGSKPVGPQGSMPQRARLNAAGSNREIMNVEVSGEPAPNEGGDQEINPEALCAFLRA</sequence>
<name>A0A9P1DVM5_9DINO</name>
<dbReference type="Proteomes" id="UP001152797">
    <property type="component" value="Unassembled WGS sequence"/>
</dbReference>
<feature type="region of interest" description="Disordered" evidence="1">
    <location>
        <begin position="91"/>
        <end position="124"/>
    </location>
</feature>
<protein>
    <submittedName>
        <fullName evidence="2">Uncharacterized protein</fullName>
    </submittedName>
</protein>
<accession>A0A9P1DVM5</accession>
<dbReference type="EMBL" id="CAMXCT030006590">
    <property type="protein sequence ID" value="CAL4803861.1"/>
    <property type="molecule type" value="Genomic_DNA"/>
</dbReference>
<reference evidence="3 4" key="2">
    <citation type="submission" date="2024-05" db="EMBL/GenBank/DDBJ databases">
        <authorList>
            <person name="Chen Y."/>
            <person name="Shah S."/>
            <person name="Dougan E. K."/>
            <person name="Thang M."/>
            <person name="Chan C."/>
        </authorList>
    </citation>
    <scope>NUCLEOTIDE SEQUENCE [LARGE SCALE GENOMIC DNA]</scope>
</reference>
<feature type="region of interest" description="Disordered" evidence="1">
    <location>
        <begin position="827"/>
        <end position="847"/>
    </location>
</feature>
<dbReference type="EMBL" id="CAMXCT010006590">
    <property type="protein sequence ID" value="CAI4016549.1"/>
    <property type="molecule type" value="Genomic_DNA"/>
</dbReference>
<gene>
    <name evidence="2" type="ORF">C1SCF055_LOCUS41278</name>
</gene>
<organism evidence="2">
    <name type="scientific">Cladocopium goreaui</name>
    <dbReference type="NCBI Taxonomy" id="2562237"/>
    <lineage>
        <taxon>Eukaryota</taxon>
        <taxon>Sar</taxon>
        <taxon>Alveolata</taxon>
        <taxon>Dinophyceae</taxon>
        <taxon>Suessiales</taxon>
        <taxon>Symbiodiniaceae</taxon>
        <taxon>Cladocopium</taxon>
    </lineage>
</organism>
<feature type="compositionally biased region" description="Low complexity" evidence="1">
    <location>
        <begin position="107"/>
        <end position="120"/>
    </location>
</feature>
<reference evidence="2" key="1">
    <citation type="submission" date="2022-10" db="EMBL/GenBank/DDBJ databases">
        <authorList>
            <person name="Chen Y."/>
            <person name="Dougan E. K."/>
            <person name="Chan C."/>
            <person name="Rhodes N."/>
            <person name="Thang M."/>
        </authorList>
    </citation>
    <scope>NUCLEOTIDE SEQUENCE</scope>
</reference>
<proteinExistence type="predicted"/>